<protein>
    <submittedName>
        <fullName evidence="1">Uncharacterized protein</fullName>
    </submittedName>
</protein>
<accession>A0AA87Z1J0</accession>
<comment type="caution">
    <text evidence="1">The sequence shown here is derived from an EMBL/GenBank/DDBJ whole genome shotgun (WGS) entry which is preliminary data.</text>
</comment>
<evidence type="ECO:0000313" key="1">
    <source>
        <dbReference type="EMBL" id="GMN23360.1"/>
    </source>
</evidence>
<keyword evidence="2" id="KW-1185">Reference proteome</keyword>
<dbReference type="AlphaFoldDB" id="A0AA87Z1J0"/>
<name>A0AA87Z1J0_FICCA</name>
<evidence type="ECO:0000313" key="2">
    <source>
        <dbReference type="Proteomes" id="UP001187192"/>
    </source>
</evidence>
<sequence>MINEVKVMTLGADGFGRPPSSPFKVARTPDCTSMLTEFISPLLVSHFSDSTAAGKGLGLCGSGAGVPIARVWKGVSSSVRATGWGGHRCLGYGLKPVKLSG</sequence>
<gene>
    <name evidence="1" type="ORF">TIFTF001_043673</name>
</gene>
<dbReference type="Proteomes" id="UP001187192">
    <property type="component" value="Unassembled WGS sequence"/>
</dbReference>
<organism evidence="1 2">
    <name type="scientific">Ficus carica</name>
    <name type="common">Common fig</name>
    <dbReference type="NCBI Taxonomy" id="3494"/>
    <lineage>
        <taxon>Eukaryota</taxon>
        <taxon>Viridiplantae</taxon>
        <taxon>Streptophyta</taxon>
        <taxon>Embryophyta</taxon>
        <taxon>Tracheophyta</taxon>
        <taxon>Spermatophyta</taxon>
        <taxon>Magnoliopsida</taxon>
        <taxon>eudicotyledons</taxon>
        <taxon>Gunneridae</taxon>
        <taxon>Pentapetalae</taxon>
        <taxon>rosids</taxon>
        <taxon>fabids</taxon>
        <taxon>Rosales</taxon>
        <taxon>Moraceae</taxon>
        <taxon>Ficeae</taxon>
        <taxon>Ficus</taxon>
    </lineage>
</organism>
<reference evidence="1" key="1">
    <citation type="submission" date="2023-07" db="EMBL/GenBank/DDBJ databases">
        <title>draft genome sequence of fig (Ficus carica).</title>
        <authorList>
            <person name="Takahashi T."/>
            <person name="Nishimura K."/>
        </authorList>
    </citation>
    <scope>NUCLEOTIDE SEQUENCE</scope>
</reference>
<dbReference type="EMBL" id="BTGU01002909">
    <property type="protein sequence ID" value="GMN23360.1"/>
    <property type="molecule type" value="Genomic_DNA"/>
</dbReference>
<proteinExistence type="predicted"/>